<keyword evidence="4" id="KW-1185">Reference proteome</keyword>
<protein>
    <recommendedName>
        <fullName evidence="5">DUF2975 domain-containing protein</fullName>
    </recommendedName>
</protein>
<evidence type="ECO:0000313" key="4">
    <source>
        <dbReference type="Proteomes" id="UP001223978"/>
    </source>
</evidence>
<proteinExistence type="predicted"/>
<accession>A0ABT6SCW9</accession>
<dbReference type="Proteomes" id="UP001223978">
    <property type="component" value="Unassembled WGS sequence"/>
</dbReference>
<sequence length="228" mass="24000">MSRLPLPPPPPPPHLRTWPDRDALLSDRADALKILHRRSLGLFQLGRLWLLALLALCGWSGVAGAVQMGTSADGFPIDVFIAVLVAAVGLAVIAPAVLVAVLWLRRQQRIGQLRDAWLLLDSDEAADNRLRSPALSLTWMLLSFAMCGLGILSSYSAAATAAGSAAMFQLFLGMGGGMIIWVTGLLGIHRAFRHRQWVLSRLGDGSGRGSGDGDGGGGGGGGAHQSTH</sequence>
<gene>
    <name evidence="3" type="ORF">QIS96_16945</name>
</gene>
<reference evidence="3 4" key="1">
    <citation type="submission" date="2023-05" db="EMBL/GenBank/DDBJ databases">
        <title>Draft genome sequence of Streptomyces sp. B-S-A6 isolated from a cave soil in Thailand.</title>
        <authorList>
            <person name="Chamroensaksri N."/>
            <person name="Muangham S."/>
        </authorList>
    </citation>
    <scope>NUCLEOTIDE SEQUENCE [LARGE SCALE GENOMIC DNA]</scope>
    <source>
        <strain evidence="3 4">B-S-A6</strain>
    </source>
</reference>
<feature type="region of interest" description="Disordered" evidence="1">
    <location>
        <begin position="206"/>
        <end position="228"/>
    </location>
</feature>
<keyword evidence="2" id="KW-0472">Membrane</keyword>
<keyword evidence="2" id="KW-1133">Transmembrane helix</keyword>
<dbReference type="EMBL" id="JASCIQ010000016">
    <property type="protein sequence ID" value="MDI3405502.1"/>
    <property type="molecule type" value="Genomic_DNA"/>
</dbReference>
<evidence type="ECO:0000256" key="2">
    <source>
        <dbReference type="SAM" id="Phobius"/>
    </source>
</evidence>
<feature type="transmembrane region" description="Helical" evidence="2">
    <location>
        <begin position="79"/>
        <end position="104"/>
    </location>
</feature>
<feature type="transmembrane region" description="Helical" evidence="2">
    <location>
        <begin position="170"/>
        <end position="192"/>
    </location>
</feature>
<dbReference type="RefSeq" id="WP_282543438.1">
    <property type="nucleotide sequence ID" value="NZ_JASCIQ010000016.1"/>
</dbReference>
<comment type="caution">
    <text evidence="3">The sequence shown here is derived from an EMBL/GenBank/DDBJ whole genome shotgun (WGS) entry which is preliminary data.</text>
</comment>
<organism evidence="3 4">
    <name type="scientific">Streptomyces cavernicola</name>
    <dbReference type="NCBI Taxonomy" id="3043613"/>
    <lineage>
        <taxon>Bacteria</taxon>
        <taxon>Bacillati</taxon>
        <taxon>Actinomycetota</taxon>
        <taxon>Actinomycetes</taxon>
        <taxon>Kitasatosporales</taxon>
        <taxon>Streptomycetaceae</taxon>
        <taxon>Streptomyces</taxon>
    </lineage>
</organism>
<name>A0ABT6SCW9_9ACTN</name>
<keyword evidence="2" id="KW-0812">Transmembrane</keyword>
<feature type="transmembrane region" description="Helical" evidence="2">
    <location>
        <begin position="137"/>
        <end position="158"/>
    </location>
</feature>
<evidence type="ECO:0000256" key="1">
    <source>
        <dbReference type="SAM" id="MobiDB-lite"/>
    </source>
</evidence>
<evidence type="ECO:0000313" key="3">
    <source>
        <dbReference type="EMBL" id="MDI3405502.1"/>
    </source>
</evidence>
<evidence type="ECO:0008006" key="5">
    <source>
        <dbReference type="Google" id="ProtNLM"/>
    </source>
</evidence>
<feature type="transmembrane region" description="Helical" evidence="2">
    <location>
        <begin position="48"/>
        <end position="67"/>
    </location>
</feature>